<dbReference type="InterPro" id="IPR041486">
    <property type="entry name" value="ThsA_STALD"/>
</dbReference>
<accession>A0A510JXW4</accession>
<dbReference type="EMBL" id="AP019831">
    <property type="protein sequence ID" value="BBM44222.1"/>
    <property type="molecule type" value="Genomic_DNA"/>
</dbReference>
<evidence type="ECO:0000256" key="6">
    <source>
        <dbReference type="ARBA" id="ARBA00035033"/>
    </source>
</evidence>
<dbReference type="PROSITE" id="PS50305">
    <property type="entry name" value="SIRTUIN"/>
    <property type="match status" value="1"/>
</dbReference>
<protein>
    <recommendedName>
        <fullName evidence="6">NAD(+) hydrolase ThsA</fullName>
        <ecNumber evidence="4">3.2.2.5</ecNumber>
    </recommendedName>
</protein>
<dbReference type="InterPro" id="IPR029035">
    <property type="entry name" value="DHS-like_NAD/FAD-binding_dom"/>
</dbReference>
<keyword evidence="2" id="KW-0520">NAD</keyword>
<evidence type="ECO:0000256" key="4">
    <source>
        <dbReference type="ARBA" id="ARBA00034327"/>
    </source>
</evidence>
<evidence type="ECO:0000256" key="2">
    <source>
        <dbReference type="ARBA" id="ARBA00023027"/>
    </source>
</evidence>
<evidence type="ECO:0000259" key="9">
    <source>
        <dbReference type="PROSITE" id="PS50305"/>
    </source>
</evidence>
<keyword evidence="1" id="KW-0378">Hydrolase</keyword>
<dbReference type="Pfam" id="PF13289">
    <property type="entry name" value="SIR2_2"/>
    <property type="match status" value="1"/>
</dbReference>
<dbReference type="SUPFAM" id="SSF52467">
    <property type="entry name" value="DHS-like NAD/FAD-binding domain"/>
    <property type="match status" value="1"/>
</dbReference>
<keyword evidence="3" id="KW-0051">Antiviral defense</keyword>
<evidence type="ECO:0000313" key="11">
    <source>
        <dbReference type="Proteomes" id="UP000422644"/>
    </source>
</evidence>
<gene>
    <name evidence="10" type="ORF">JMUB3870_0329</name>
</gene>
<evidence type="ECO:0000256" key="1">
    <source>
        <dbReference type="ARBA" id="ARBA00022801"/>
    </source>
</evidence>
<dbReference type="GO" id="GO:0051607">
    <property type="term" value="P:defense response to virus"/>
    <property type="evidence" value="ECO:0007669"/>
    <property type="project" value="UniProtKB-KW"/>
</dbReference>
<reference evidence="10 11" key="1">
    <citation type="submission" date="2019-07" db="EMBL/GenBank/DDBJ databases">
        <title>Complete Genome Sequence of Leptotrichia trevisanii Strain JMUB3870.</title>
        <authorList>
            <person name="Watanabe S."/>
            <person name="Cui L."/>
        </authorList>
    </citation>
    <scope>NUCLEOTIDE SEQUENCE [LARGE SCALE GENOMIC DNA]</scope>
    <source>
        <strain evidence="10 11">JMUB3870</strain>
    </source>
</reference>
<comment type="similarity">
    <text evidence="5">Belongs to the soluble Thoeris ThsA family.</text>
</comment>
<feature type="domain" description="Deacetylase sirtuin-type" evidence="9">
    <location>
        <begin position="1"/>
        <end position="293"/>
    </location>
</feature>
<dbReference type="GO" id="GO:0003953">
    <property type="term" value="F:NAD+ nucleosidase activity"/>
    <property type="evidence" value="ECO:0007669"/>
    <property type="project" value="UniProtKB-EC"/>
</dbReference>
<evidence type="ECO:0000256" key="8">
    <source>
        <dbReference type="PROSITE-ProRule" id="PRU00236"/>
    </source>
</evidence>
<dbReference type="OrthoDB" id="95129at2"/>
<dbReference type="AlphaFoldDB" id="A0A510JXW4"/>
<evidence type="ECO:0000256" key="5">
    <source>
        <dbReference type="ARBA" id="ARBA00035014"/>
    </source>
</evidence>
<dbReference type="EC" id="3.2.2.5" evidence="4"/>
<proteinExistence type="inferred from homology"/>
<name>A0A510JXW4_9FUSO</name>
<keyword evidence="11" id="KW-1185">Reference proteome</keyword>
<evidence type="ECO:0000256" key="7">
    <source>
        <dbReference type="ARBA" id="ARBA00047575"/>
    </source>
</evidence>
<evidence type="ECO:0000313" key="10">
    <source>
        <dbReference type="EMBL" id="BBM44222.1"/>
    </source>
</evidence>
<dbReference type="InterPro" id="IPR026590">
    <property type="entry name" value="Ssirtuin_cat_dom"/>
</dbReference>
<comment type="catalytic activity">
    <reaction evidence="7">
        <text>NAD(+) + H2O = ADP-D-ribose + nicotinamide + H(+)</text>
        <dbReference type="Rhea" id="RHEA:16301"/>
        <dbReference type="ChEBI" id="CHEBI:15377"/>
        <dbReference type="ChEBI" id="CHEBI:15378"/>
        <dbReference type="ChEBI" id="CHEBI:17154"/>
        <dbReference type="ChEBI" id="CHEBI:57540"/>
        <dbReference type="ChEBI" id="CHEBI:57967"/>
        <dbReference type="EC" id="3.2.2.5"/>
    </reaction>
    <physiologicalReaction direction="left-to-right" evidence="7">
        <dbReference type="Rhea" id="RHEA:16302"/>
    </physiologicalReaction>
</comment>
<dbReference type="Proteomes" id="UP000422644">
    <property type="component" value="Chromosome"/>
</dbReference>
<dbReference type="Pfam" id="PF18185">
    <property type="entry name" value="STALD"/>
    <property type="match status" value="1"/>
</dbReference>
<evidence type="ECO:0000256" key="3">
    <source>
        <dbReference type="ARBA" id="ARBA00023118"/>
    </source>
</evidence>
<dbReference type="RefSeq" id="WP_155282369.1">
    <property type="nucleotide sequence ID" value="NZ_AP019831.1"/>
</dbReference>
<comment type="caution">
    <text evidence="8">Lacks conserved residue(s) required for the propagation of feature annotation.</text>
</comment>
<organism evidence="10 11">
    <name type="scientific">Leptotrichia trevisanii</name>
    <dbReference type="NCBI Taxonomy" id="109328"/>
    <lineage>
        <taxon>Bacteria</taxon>
        <taxon>Fusobacteriati</taxon>
        <taxon>Fusobacteriota</taxon>
        <taxon>Fusobacteriia</taxon>
        <taxon>Fusobacteriales</taxon>
        <taxon>Leptotrichiaceae</taxon>
        <taxon>Leptotrichia</taxon>
    </lineage>
</organism>
<sequence length="488" mass="56442">MGNTLKKKELIKVIEQALESGELAIFAGAGLSIDAGYCSWQDLLSEAAKEIDLDIERESHDLISLAQFYCNVKKRNAIDELLTTKFPTNVKPTENHKLLSQLPISTYWTTNYDTLIEDALKNNNKKVSVRKSDKDLQLSFKNYDSIVYKMHGDIHSPAKAVITKDDYEEYGINSRKLFRDVLEGNLLTKTFLFLGFSFSDPNFNFVISKMRVLLGDSSRAHYCILKKISKPNRDDYSEQEKYKIAIRDYEYSLIKQDLQINDLNRYGIKVYLIDNYGEITDILRTLLNKYRRKTVFISGSAEKYIPMDEKKAQDFIRKLSFELVKNGYKIVNGYGLGVGTYVINGITEYCYDHREINIENRLKLMPFPLSAIDNKNLKDTWEKYRKEMISQCGIAIYIFGNKKKKEKILNADGVEKEYAIAESYEIVNIPLAFTGYMAEELYFKNSDKINSVIGKEKTKYITKFFDGDTNVEEIIKIINKLNNKEEIN</sequence>